<evidence type="ECO:0000313" key="2">
    <source>
        <dbReference type="Proteomes" id="UP001154282"/>
    </source>
</evidence>
<evidence type="ECO:0000313" key="1">
    <source>
        <dbReference type="EMBL" id="CAI0447764.1"/>
    </source>
</evidence>
<dbReference type="EMBL" id="CAMGYJ010000007">
    <property type="protein sequence ID" value="CAI0447764.1"/>
    <property type="molecule type" value="Genomic_DNA"/>
</dbReference>
<sequence length="69" mass="8282">MGGRQERCSRRWIWLAGGGGCGLVEEVGRRGRLRRRCAVRREVEREREREGKMDGLWWQQQKRQLEGRE</sequence>
<accession>A0AAV0MNR4</accession>
<name>A0AAV0MNR4_9ROSI</name>
<gene>
    <name evidence="1" type="ORF">LITE_LOCUS29531</name>
</gene>
<protein>
    <submittedName>
        <fullName evidence="1">Uncharacterized protein</fullName>
    </submittedName>
</protein>
<comment type="caution">
    <text evidence="1">The sequence shown here is derived from an EMBL/GenBank/DDBJ whole genome shotgun (WGS) entry which is preliminary data.</text>
</comment>
<reference evidence="1" key="1">
    <citation type="submission" date="2022-08" db="EMBL/GenBank/DDBJ databases">
        <authorList>
            <person name="Gutierrez-Valencia J."/>
        </authorList>
    </citation>
    <scope>NUCLEOTIDE SEQUENCE</scope>
</reference>
<organism evidence="1 2">
    <name type="scientific">Linum tenue</name>
    <dbReference type="NCBI Taxonomy" id="586396"/>
    <lineage>
        <taxon>Eukaryota</taxon>
        <taxon>Viridiplantae</taxon>
        <taxon>Streptophyta</taxon>
        <taxon>Embryophyta</taxon>
        <taxon>Tracheophyta</taxon>
        <taxon>Spermatophyta</taxon>
        <taxon>Magnoliopsida</taxon>
        <taxon>eudicotyledons</taxon>
        <taxon>Gunneridae</taxon>
        <taxon>Pentapetalae</taxon>
        <taxon>rosids</taxon>
        <taxon>fabids</taxon>
        <taxon>Malpighiales</taxon>
        <taxon>Linaceae</taxon>
        <taxon>Linum</taxon>
    </lineage>
</organism>
<dbReference type="Proteomes" id="UP001154282">
    <property type="component" value="Unassembled WGS sequence"/>
</dbReference>
<proteinExistence type="predicted"/>
<dbReference type="AlphaFoldDB" id="A0AAV0MNR4"/>
<keyword evidence="2" id="KW-1185">Reference proteome</keyword>